<proteinExistence type="predicted"/>
<name>A0A8D5G0K6_9PROT</name>
<dbReference type="Pfam" id="PF25559">
    <property type="entry name" value="DUF7931"/>
    <property type="match status" value="1"/>
</dbReference>
<reference evidence="2" key="1">
    <citation type="journal article" date="2021" name="Arch. Microbiol.">
        <title>Methyloradius palustris gen. nov., sp. nov., a methanol-oxidizing bacterium isolated from snow.</title>
        <authorList>
            <person name="Miyadera T."/>
            <person name="Kojima H."/>
            <person name="Fukui M."/>
        </authorList>
    </citation>
    <scope>NUCLEOTIDE SEQUENCE</scope>
    <source>
        <strain evidence="2">Zm11</strain>
    </source>
</reference>
<dbReference type="InterPro" id="IPR057691">
    <property type="entry name" value="DUF7931"/>
</dbReference>
<evidence type="ECO:0000313" key="3">
    <source>
        <dbReference type="Proteomes" id="UP000826722"/>
    </source>
</evidence>
<gene>
    <name evidence="2" type="ORF">ZMTM_18960</name>
</gene>
<protein>
    <recommendedName>
        <fullName evidence="1">DUF7931 domain-containing protein</fullName>
    </recommendedName>
</protein>
<sequence>MDESNDQLSQNAILLGERDYQAAIDIVIAQAERELLIFDQDLARGDYASIKRTELIRTFLAKSRTNKLTVIVHDASYFMQSCPRLFGLLEIYGHSMTVYQTNEEAKVAKDCFVIADQAHYIRRFHIDQARFKYALNDIDTSAMLNMRFEELLQATSHTISPTSLGL</sequence>
<evidence type="ECO:0000313" key="2">
    <source>
        <dbReference type="EMBL" id="BCM25637.1"/>
    </source>
</evidence>
<dbReference type="AlphaFoldDB" id="A0A8D5G0K6"/>
<dbReference type="KEGG" id="mpau:ZMTM_18960"/>
<keyword evidence="3" id="KW-1185">Reference proteome</keyword>
<organism evidence="2 3">
    <name type="scientific">Methyloradius palustris</name>
    <dbReference type="NCBI Taxonomy" id="2778876"/>
    <lineage>
        <taxon>Bacteria</taxon>
        <taxon>Pseudomonadati</taxon>
        <taxon>Pseudomonadota</taxon>
        <taxon>Betaproteobacteria</taxon>
        <taxon>Nitrosomonadales</taxon>
        <taxon>Methylophilaceae</taxon>
        <taxon>Methyloradius</taxon>
    </lineage>
</organism>
<dbReference type="EMBL" id="AP024110">
    <property type="protein sequence ID" value="BCM25637.1"/>
    <property type="molecule type" value="Genomic_DNA"/>
</dbReference>
<evidence type="ECO:0000259" key="1">
    <source>
        <dbReference type="Pfam" id="PF25559"/>
    </source>
</evidence>
<accession>A0A8D5G0K6</accession>
<dbReference type="Proteomes" id="UP000826722">
    <property type="component" value="Chromosome"/>
</dbReference>
<dbReference type="RefSeq" id="WP_221763703.1">
    <property type="nucleotide sequence ID" value="NZ_AP024110.1"/>
</dbReference>
<feature type="domain" description="DUF7931" evidence="1">
    <location>
        <begin position="20"/>
        <end position="151"/>
    </location>
</feature>